<dbReference type="InterPro" id="IPR047657">
    <property type="entry name" value="PmbA"/>
</dbReference>
<evidence type="ECO:0000313" key="4">
    <source>
        <dbReference type="EMBL" id="SUZ72522.1"/>
    </source>
</evidence>
<reference evidence="4" key="1">
    <citation type="submission" date="2018-05" db="EMBL/GenBank/DDBJ databases">
        <authorList>
            <person name="Lanie J.A."/>
            <person name="Ng W.-L."/>
            <person name="Kazmierczak K.M."/>
            <person name="Andrzejewski T.M."/>
            <person name="Davidsen T.M."/>
            <person name="Wayne K.J."/>
            <person name="Tettelin H."/>
            <person name="Glass J.I."/>
            <person name="Rusch D."/>
            <person name="Podicherti R."/>
            <person name="Tsui H.-C.T."/>
            <person name="Winkler M.E."/>
        </authorList>
    </citation>
    <scope>NUCLEOTIDE SEQUENCE</scope>
</reference>
<feature type="domain" description="Metalloprotease TldD/E central" evidence="3">
    <location>
        <begin position="85"/>
        <end position="186"/>
    </location>
</feature>
<feature type="domain" description="Metalloprotease TldD/E C-terminal" evidence="2">
    <location>
        <begin position="194"/>
        <end position="413"/>
    </location>
</feature>
<dbReference type="InterPro" id="IPR036059">
    <property type="entry name" value="TldD/PmbA_sf"/>
</dbReference>
<dbReference type="EMBL" id="UINC01001150">
    <property type="protein sequence ID" value="SUZ72522.1"/>
    <property type="molecule type" value="Genomic_DNA"/>
</dbReference>
<dbReference type="Pfam" id="PF01523">
    <property type="entry name" value="PmbA_TldD_1st"/>
    <property type="match status" value="1"/>
</dbReference>
<sequence>VKAYLGQVESVRSGASQAVGVRIVVNGRQGFATAGSLDPNVLNEVVEEARENLQFAERDPHQGIADPDGVLPPGLDLSDRSVLRLTEEHRATIAIELEQRCLSADSRISGVRSSAWSDGWGEFAIASTSGIAVYNEGGSCSVGVQPLAVDGGETQIGYAGDAARRPDELDLDRVVNEAVEDATGMLGATKPSSEKVTVIFEPSVAAAFLGTVAGALTGDRVIKGRSPFAERLDEQIAVPQLTLVDDPTNIESLGADNHDGEGLAARRNVIVDSGVLSQFLHNSYTGRRVGTTSTGSAVRGPRSTPSVGLHALSLVPGTDSREELFKKINKGVFIRGVNGLHSGVNPVSGDFSVGAYGHRIHDGALGEPFREATIASTLQKMLLDIIEIGGDFEFLPDGTGMASIAIDDVALSGI</sequence>
<evidence type="ECO:0000259" key="2">
    <source>
        <dbReference type="Pfam" id="PF19289"/>
    </source>
</evidence>
<dbReference type="Pfam" id="PF19290">
    <property type="entry name" value="PmbA_TldD_2nd"/>
    <property type="match status" value="1"/>
</dbReference>
<dbReference type="InterPro" id="IPR002510">
    <property type="entry name" value="Metalloprtase-TldD/E_N"/>
</dbReference>
<name>A0A381PZQ6_9ZZZZ</name>
<feature type="non-terminal residue" evidence="4">
    <location>
        <position position="1"/>
    </location>
</feature>
<proteinExistence type="predicted"/>
<evidence type="ECO:0000259" key="3">
    <source>
        <dbReference type="Pfam" id="PF19290"/>
    </source>
</evidence>
<dbReference type="SUPFAM" id="SSF111283">
    <property type="entry name" value="Putative modulator of DNA gyrase, PmbA/TldD"/>
    <property type="match status" value="1"/>
</dbReference>
<accession>A0A381PZQ6</accession>
<organism evidence="4">
    <name type="scientific">marine metagenome</name>
    <dbReference type="NCBI Taxonomy" id="408172"/>
    <lineage>
        <taxon>unclassified sequences</taxon>
        <taxon>metagenomes</taxon>
        <taxon>ecological metagenomes</taxon>
    </lineage>
</organism>
<gene>
    <name evidence="4" type="ORF">METZ01_LOCUS25376</name>
</gene>
<dbReference type="GO" id="GO:0006508">
    <property type="term" value="P:proteolysis"/>
    <property type="evidence" value="ECO:0007669"/>
    <property type="project" value="InterPro"/>
</dbReference>
<dbReference type="InterPro" id="IPR035068">
    <property type="entry name" value="TldD/PmbA_N"/>
</dbReference>
<dbReference type="Gene3D" id="3.30.2290.10">
    <property type="entry name" value="PmbA/TldD superfamily"/>
    <property type="match status" value="1"/>
</dbReference>
<dbReference type="AlphaFoldDB" id="A0A381PZQ6"/>
<dbReference type="GO" id="GO:0008237">
    <property type="term" value="F:metallopeptidase activity"/>
    <property type="evidence" value="ECO:0007669"/>
    <property type="project" value="InterPro"/>
</dbReference>
<dbReference type="PANTHER" id="PTHR43421:SF1">
    <property type="entry name" value="METALLOPROTEASE PMBA"/>
    <property type="match status" value="1"/>
</dbReference>
<evidence type="ECO:0008006" key="5">
    <source>
        <dbReference type="Google" id="ProtNLM"/>
    </source>
</evidence>
<dbReference type="GO" id="GO:0005829">
    <property type="term" value="C:cytosol"/>
    <property type="evidence" value="ECO:0007669"/>
    <property type="project" value="TreeGrafter"/>
</dbReference>
<feature type="domain" description="Metalloprotease TldD/E N-terminal" evidence="1">
    <location>
        <begin position="5"/>
        <end position="52"/>
    </location>
</feature>
<evidence type="ECO:0000259" key="1">
    <source>
        <dbReference type="Pfam" id="PF01523"/>
    </source>
</evidence>
<protein>
    <recommendedName>
        <fullName evidence="5">TldD/PmbA family protein</fullName>
    </recommendedName>
</protein>
<dbReference type="PANTHER" id="PTHR43421">
    <property type="entry name" value="METALLOPROTEASE PMBA"/>
    <property type="match status" value="1"/>
</dbReference>
<dbReference type="Pfam" id="PF19289">
    <property type="entry name" value="PmbA_TldD_3rd"/>
    <property type="match status" value="1"/>
</dbReference>
<dbReference type="InterPro" id="IPR045569">
    <property type="entry name" value="Metalloprtase-TldD/E_C"/>
</dbReference>
<dbReference type="InterPro" id="IPR045570">
    <property type="entry name" value="Metalloprtase-TldD/E_cen_dom"/>
</dbReference>